<evidence type="ECO:0000313" key="1">
    <source>
        <dbReference type="EMBL" id="SLM27562.1"/>
    </source>
</evidence>
<dbReference type="OrthoDB" id="5457929at2"/>
<gene>
    <name evidence="1" type="ORF">MTBBW1_1040019</name>
</gene>
<name>A0A1W1H541_9BACT</name>
<dbReference type="Pfam" id="PF14384">
    <property type="entry name" value="BrnA_antitoxin"/>
    <property type="match status" value="1"/>
</dbReference>
<dbReference type="STRING" id="1246637.MTBBW1_1040019"/>
<dbReference type="Proteomes" id="UP000191931">
    <property type="component" value="Unassembled WGS sequence"/>
</dbReference>
<evidence type="ECO:0008006" key="3">
    <source>
        <dbReference type="Google" id="ProtNLM"/>
    </source>
</evidence>
<dbReference type="RefSeq" id="WP_080803991.1">
    <property type="nucleotide sequence ID" value="NZ_LT828545.1"/>
</dbReference>
<keyword evidence="2" id="KW-1185">Reference proteome</keyword>
<evidence type="ECO:0000313" key="2">
    <source>
        <dbReference type="Proteomes" id="UP000191931"/>
    </source>
</evidence>
<proteinExistence type="predicted"/>
<reference evidence="1 2" key="1">
    <citation type="submission" date="2017-03" db="EMBL/GenBank/DDBJ databases">
        <authorList>
            <person name="Afonso C.L."/>
            <person name="Miller P.J."/>
            <person name="Scott M.A."/>
            <person name="Spackman E."/>
            <person name="Goraichik I."/>
            <person name="Dimitrov K.M."/>
            <person name="Suarez D.L."/>
            <person name="Swayne D.E."/>
        </authorList>
    </citation>
    <scope>NUCLEOTIDE SEQUENCE [LARGE SCALE GENOMIC DNA]</scope>
    <source>
        <strain evidence="1">PRJEB14757</strain>
    </source>
</reference>
<protein>
    <recommendedName>
        <fullName evidence="3">BrnA antitoxin family protein</fullName>
    </recommendedName>
</protein>
<dbReference type="AlphaFoldDB" id="A0A1W1H541"/>
<dbReference type="InterPro" id="IPR025528">
    <property type="entry name" value="BrnA_antitoxin"/>
</dbReference>
<organism evidence="1 2">
    <name type="scientific">Desulfamplus magnetovallimortis</name>
    <dbReference type="NCBI Taxonomy" id="1246637"/>
    <lineage>
        <taxon>Bacteria</taxon>
        <taxon>Pseudomonadati</taxon>
        <taxon>Thermodesulfobacteriota</taxon>
        <taxon>Desulfobacteria</taxon>
        <taxon>Desulfobacterales</taxon>
        <taxon>Desulfobacteraceae</taxon>
        <taxon>Desulfamplus</taxon>
    </lineage>
</organism>
<sequence length="88" mass="10224">MSRQPLIDNDGEVRELTSEDFKNMRPVSEVLPKELLDALPKRGRIPKTNPKKQLTIRLNSEIVDFFKARGKGWQTEINNILQEYVNSK</sequence>
<accession>A0A1W1H541</accession>
<dbReference type="EMBL" id="FWEV01000007">
    <property type="protein sequence ID" value="SLM27562.1"/>
    <property type="molecule type" value="Genomic_DNA"/>
</dbReference>